<accession>A0A845PXZ5</accession>
<name>A0A845PXZ5_9FLAO</name>
<protein>
    <recommendedName>
        <fullName evidence="14">Peptide O-xylosyltransferase</fullName>
    </recommendedName>
</protein>
<dbReference type="InterPro" id="IPR003406">
    <property type="entry name" value="Glyco_trans_14"/>
</dbReference>
<keyword evidence="10" id="KW-0333">Golgi apparatus</keyword>
<keyword evidence="7" id="KW-0256">Endoplasmic reticulum</keyword>
<reference evidence="15 16" key="1">
    <citation type="submission" date="2019-11" db="EMBL/GenBank/DDBJ databases">
        <title>Characterization of Elizabethkingia argenteiflava sp. nov., isolated from inner surface of Soybean Pods.</title>
        <authorList>
            <person name="Mo S."/>
        </authorList>
    </citation>
    <scope>NUCLEOTIDE SEQUENCE [LARGE SCALE GENOMIC DNA]</scope>
    <source>
        <strain evidence="15 16">YB22</strain>
    </source>
</reference>
<evidence type="ECO:0000256" key="4">
    <source>
        <dbReference type="ARBA" id="ARBA00022679"/>
    </source>
</evidence>
<evidence type="ECO:0000256" key="12">
    <source>
        <dbReference type="ARBA" id="ARBA00023157"/>
    </source>
</evidence>
<evidence type="ECO:0000256" key="13">
    <source>
        <dbReference type="ARBA" id="ARBA00023180"/>
    </source>
</evidence>
<keyword evidence="16" id="KW-1185">Reference proteome</keyword>
<evidence type="ECO:0000256" key="2">
    <source>
        <dbReference type="ARBA" id="ARBA00004648"/>
    </source>
</evidence>
<keyword evidence="4 15" id="KW-0808">Transferase</keyword>
<keyword evidence="11" id="KW-0472">Membrane</keyword>
<evidence type="ECO:0000256" key="11">
    <source>
        <dbReference type="ARBA" id="ARBA00023136"/>
    </source>
</evidence>
<dbReference type="GO" id="GO:0050650">
    <property type="term" value="P:chondroitin sulfate proteoglycan biosynthetic process"/>
    <property type="evidence" value="ECO:0007669"/>
    <property type="project" value="TreeGrafter"/>
</dbReference>
<dbReference type="GO" id="GO:0046872">
    <property type="term" value="F:metal ion binding"/>
    <property type="evidence" value="ECO:0007669"/>
    <property type="project" value="UniProtKB-KW"/>
</dbReference>
<sequence length="288" mass="34588">MTKHAYLILTHHAFDVLEYLIKALDDSRNDIYIHVDKKVKEIPQYKTLFANLYMLQNRIDVRWGDVSVVNAEYALFEEASKKQVYAYYHLLSGVDMPLKSQHYIHAFFQKHQGKEFIGFYPLPIEKEIDRKVQRFHLFPKDFRDAKGLVAFLKKAIRWTGLKIQYRFGYRRNTQIKFRKGTQWVSITDDFVRYILKSKKEVLKMYKNSFCSDEIFIQTLCWNSAFKNKIFDPTNEERSCMRMIGWKNGVLYDWQNQDYESLRASELLFARKFNSENMEVVNRIFNDII</sequence>
<keyword evidence="5" id="KW-0812">Transmembrane</keyword>
<evidence type="ECO:0000313" key="16">
    <source>
        <dbReference type="Proteomes" id="UP000553459"/>
    </source>
</evidence>
<evidence type="ECO:0000256" key="3">
    <source>
        <dbReference type="ARBA" id="ARBA00022676"/>
    </source>
</evidence>
<comment type="subcellular location">
    <subcellularLocation>
        <location evidence="2">Endoplasmic reticulum membrane</location>
        <topology evidence="2">Single-pass type II membrane protein</topology>
    </subcellularLocation>
    <subcellularLocation>
        <location evidence="1">Golgi apparatus membrane</location>
        <topology evidence="1">Single-pass type II membrane protein</topology>
    </subcellularLocation>
</comment>
<evidence type="ECO:0000256" key="14">
    <source>
        <dbReference type="ARBA" id="ARBA00042865"/>
    </source>
</evidence>
<dbReference type="EMBL" id="JAAABJ010000519">
    <property type="protein sequence ID" value="NAW51337.1"/>
    <property type="molecule type" value="Genomic_DNA"/>
</dbReference>
<gene>
    <name evidence="15" type="ORF">GNY06_08070</name>
</gene>
<dbReference type="GO" id="GO:0030158">
    <property type="term" value="F:protein xylosyltransferase activity"/>
    <property type="evidence" value="ECO:0007669"/>
    <property type="project" value="InterPro"/>
</dbReference>
<dbReference type="Pfam" id="PF02485">
    <property type="entry name" value="Branch"/>
    <property type="match status" value="1"/>
</dbReference>
<dbReference type="PANTHER" id="PTHR46025:SF3">
    <property type="entry name" value="XYLOSYLTRANSFERASE OXT"/>
    <property type="match status" value="1"/>
</dbReference>
<dbReference type="PANTHER" id="PTHR46025">
    <property type="entry name" value="XYLOSYLTRANSFERASE OXT"/>
    <property type="match status" value="1"/>
</dbReference>
<keyword evidence="12" id="KW-1015">Disulfide bond</keyword>
<dbReference type="Proteomes" id="UP000553459">
    <property type="component" value="Unassembled WGS sequence"/>
</dbReference>
<proteinExistence type="predicted"/>
<organism evidence="15 16">
    <name type="scientific">Elizabethkingia argenteiflava</name>
    <dbReference type="NCBI Taxonomy" id="2681556"/>
    <lineage>
        <taxon>Bacteria</taxon>
        <taxon>Pseudomonadati</taxon>
        <taxon>Bacteroidota</taxon>
        <taxon>Flavobacteriia</taxon>
        <taxon>Flavobacteriales</taxon>
        <taxon>Weeksellaceae</taxon>
        <taxon>Elizabethkingia</taxon>
    </lineage>
</organism>
<comment type="caution">
    <text evidence="15">The sequence shown here is derived from an EMBL/GenBank/DDBJ whole genome shotgun (WGS) entry which is preliminary data.</text>
</comment>
<evidence type="ECO:0000256" key="8">
    <source>
        <dbReference type="ARBA" id="ARBA00022968"/>
    </source>
</evidence>
<evidence type="ECO:0000256" key="9">
    <source>
        <dbReference type="ARBA" id="ARBA00022989"/>
    </source>
</evidence>
<keyword evidence="3" id="KW-0328">Glycosyltransferase</keyword>
<evidence type="ECO:0000313" key="15">
    <source>
        <dbReference type="EMBL" id="NAW51337.1"/>
    </source>
</evidence>
<keyword evidence="13" id="KW-0325">Glycoprotein</keyword>
<keyword evidence="6" id="KW-0479">Metal-binding</keyword>
<dbReference type="GO" id="GO:0015012">
    <property type="term" value="P:heparan sulfate proteoglycan biosynthetic process"/>
    <property type="evidence" value="ECO:0007669"/>
    <property type="project" value="TreeGrafter"/>
</dbReference>
<evidence type="ECO:0000256" key="6">
    <source>
        <dbReference type="ARBA" id="ARBA00022723"/>
    </source>
</evidence>
<dbReference type="AlphaFoldDB" id="A0A845PXZ5"/>
<keyword evidence="9" id="KW-1133">Transmembrane helix</keyword>
<evidence type="ECO:0000256" key="7">
    <source>
        <dbReference type="ARBA" id="ARBA00022824"/>
    </source>
</evidence>
<dbReference type="RefSeq" id="WP_166519618.1">
    <property type="nucleotide sequence ID" value="NZ_JAAABJ010000519.1"/>
</dbReference>
<keyword evidence="8" id="KW-0735">Signal-anchor</keyword>
<dbReference type="InterPro" id="IPR043538">
    <property type="entry name" value="XYLT"/>
</dbReference>
<evidence type="ECO:0000256" key="5">
    <source>
        <dbReference type="ARBA" id="ARBA00022692"/>
    </source>
</evidence>
<evidence type="ECO:0000256" key="1">
    <source>
        <dbReference type="ARBA" id="ARBA00004323"/>
    </source>
</evidence>
<evidence type="ECO:0000256" key="10">
    <source>
        <dbReference type="ARBA" id="ARBA00023034"/>
    </source>
</evidence>
<dbReference type="GO" id="GO:0016020">
    <property type="term" value="C:membrane"/>
    <property type="evidence" value="ECO:0007669"/>
    <property type="project" value="InterPro"/>
</dbReference>